<name>A0ABS0DSS9_9GAMM</name>
<dbReference type="InterPro" id="IPR045851">
    <property type="entry name" value="AMP-bd_C_sf"/>
</dbReference>
<dbReference type="InterPro" id="IPR042099">
    <property type="entry name" value="ANL_N_sf"/>
</dbReference>
<sequence>MTLPMSQWLSAERADDHLVAWNEIREWRQREFRQDVLSLLAALRAAPHSRWALCLEDHYSFAVALLAVLYSGKTPVLPGHFRPAVLAEQRDEFDALITDLPLLAACPVIRFPIVADESLSVLPEWPDNASLTLFTSGSTGRPQKIIKPVSCLEKESQWLLARWGTEFTAVRFAATVAPHHMYGLSFAFMLPLSLGLPFATKSVEYHEQLSPLTNGHNVVFISSPAFLKRLDPGLKTATLRQVFSAGGPLDNDTASLVQQVCGCSTTEIYGTTESGVIAFRQPSRSEDAWTLFDGVELRPHTDGSVSLMSPLIPQAEGITLSDEIRLLPPCQRHFTLLGRKDRIVKIAEQRISLTEIEQRLEALDLLTDACVLTLEKNGRIYIAAVLVLNPQGEQRLHTQGQRAFLAQIRQALREWLSPVSVPRYWRFAPAIPFNPQGKRATAQLQEMFL</sequence>
<accession>A0ABS0DSS9</accession>
<gene>
    <name evidence="2" type="ORF">IV431_15345</name>
</gene>
<keyword evidence="3" id="KW-1185">Reference proteome</keyword>
<reference evidence="2 3" key="1">
    <citation type="submission" date="2020-11" db="EMBL/GenBank/DDBJ databases">
        <title>Taxonomic investigation of Rahnella spp.</title>
        <authorList>
            <person name="Lee S.D."/>
        </authorList>
    </citation>
    <scope>NUCLEOTIDE SEQUENCE [LARGE SCALE GENOMIC DNA]</scope>
    <source>
        <strain evidence="2 3">SAP-10</strain>
    </source>
</reference>
<comment type="caution">
    <text evidence="2">The sequence shown here is derived from an EMBL/GenBank/DDBJ whole genome shotgun (WGS) entry which is preliminary data.</text>
</comment>
<dbReference type="EMBL" id="JADOBH010000002">
    <property type="protein sequence ID" value="MBF7956931.1"/>
    <property type="molecule type" value="Genomic_DNA"/>
</dbReference>
<evidence type="ECO:0000313" key="3">
    <source>
        <dbReference type="Proteomes" id="UP000600307"/>
    </source>
</evidence>
<dbReference type="Pfam" id="PF00501">
    <property type="entry name" value="AMP-binding"/>
    <property type="match status" value="1"/>
</dbReference>
<dbReference type="Gene3D" id="3.40.50.12780">
    <property type="entry name" value="N-terminal domain of ligase-like"/>
    <property type="match status" value="1"/>
</dbReference>
<dbReference type="SUPFAM" id="SSF56801">
    <property type="entry name" value="Acetyl-CoA synthetase-like"/>
    <property type="match status" value="1"/>
</dbReference>
<evidence type="ECO:0000259" key="1">
    <source>
        <dbReference type="Pfam" id="PF00501"/>
    </source>
</evidence>
<dbReference type="PANTHER" id="PTHR45398:SF1">
    <property type="entry name" value="ENZYME, PUTATIVE (JCVI)-RELATED"/>
    <property type="match status" value="1"/>
</dbReference>
<protein>
    <submittedName>
        <fullName evidence="2">Acyl-CoA synthetase</fullName>
    </submittedName>
</protein>
<evidence type="ECO:0000313" key="2">
    <source>
        <dbReference type="EMBL" id="MBF7956931.1"/>
    </source>
</evidence>
<feature type="domain" description="AMP-dependent synthetase/ligase" evidence="1">
    <location>
        <begin position="123"/>
        <end position="282"/>
    </location>
</feature>
<organism evidence="2 3">
    <name type="scientific">Rahnella victoriana</name>
    <dbReference type="NCBI Taxonomy" id="1510570"/>
    <lineage>
        <taxon>Bacteria</taxon>
        <taxon>Pseudomonadati</taxon>
        <taxon>Pseudomonadota</taxon>
        <taxon>Gammaproteobacteria</taxon>
        <taxon>Enterobacterales</taxon>
        <taxon>Yersiniaceae</taxon>
        <taxon>Rahnella</taxon>
    </lineage>
</organism>
<dbReference type="InterPro" id="IPR000873">
    <property type="entry name" value="AMP-dep_synth/lig_dom"/>
</dbReference>
<dbReference type="Proteomes" id="UP000600307">
    <property type="component" value="Unassembled WGS sequence"/>
</dbReference>
<dbReference type="PANTHER" id="PTHR45398">
    <property type="match status" value="1"/>
</dbReference>
<dbReference type="Gene3D" id="3.30.300.30">
    <property type="match status" value="1"/>
</dbReference>
<proteinExistence type="predicted"/>